<organism evidence="1 2">
    <name type="scientific">Stecheria intestinalis</name>
    <dbReference type="NCBI Taxonomy" id="2606630"/>
    <lineage>
        <taxon>Bacteria</taxon>
        <taxon>Bacillati</taxon>
        <taxon>Bacillota</taxon>
        <taxon>Erysipelotrichia</taxon>
        <taxon>Erysipelotrichales</taxon>
        <taxon>Erysipelotrichaceae</taxon>
        <taxon>Stecheria</taxon>
    </lineage>
</organism>
<evidence type="ECO:0000313" key="2">
    <source>
        <dbReference type="Proteomes" id="UP000461880"/>
    </source>
</evidence>
<proteinExistence type="predicted"/>
<dbReference type="PANTHER" id="PTHR37297">
    <property type="entry name" value="PROTEIN NRDI"/>
    <property type="match status" value="1"/>
</dbReference>
<gene>
    <name evidence="1" type="ORF">FYJ51_02730</name>
</gene>
<protein>
    <submittedName>
        <fullName evidence="1">NrdI protein</fullName>
    </submittedName>
</protein>
<dbReference type="RefSeq" id="WP_154502930.1">
    <property type="nucleotide sequence ID" value="NZ_JAQXPC010000096.1"/>
</dbReference>
<name>A0A7X2TFU0_9FIRM</name>
<dbReference type="Pfam" id="PF07972">
    <property type="entry name" value="Flavodoxin_NdrI"/>
    <property type="match status" value="1"/>
</dbReference>
<comment type="caution">
    <text evidence="1">The sequence shown here is derived from an EMBL/GenBank/DDBJ whole genome shotgun (WGS) entry which is preliminary data.</text>
</comment>
<keyword evidence="2" id="KW-1185">Reference proteome</keyword>
<dbReference type="SUPFAM" id="SSF52218">
    <property type="entry name" value="Flavoproteins"/>
    <property type="match status" value="1"/>
</dbReference>
<evidence type="ECO:0000313" key="1">
    <source>
        <dbReference type="EMBL" id="MSS57816.1"/>
    </source>
</evidence>
<dbReference type="Proteomes" id="UP000461880">
    <property type="component" value="Unassembled WGS sequence"/>
</dbReference>
<dbReference type="AlphaFoldDB" id="A0A7X2TFU0"/>
<sequence length="118" mass="12863">MKLVYASRTGNVEKLVNRLNADNVLKITTGEETVDEPVLLITYTDGVGQLPAIVAAFVEKNRPYVKAAAVSGNKERHPNTFGFAANVLKDTYQVPVLTIFNKDGDEETDAVIRNALNA</sequence>
<dbReference type="InterPro" id="IPR004465">
    <property type="entry name" value="RNR_NrdI"/>
</dbReference>
<dbReference type="PANTHER" id="PTHR37297:SF1">
    <property type="entry name" value="PROTEIN NRDI"/>
    <property type="match status" value="1"/>
</dbReference>
<reference evidence="1 2" key="1">
    <citation type="submission" date="2019-08" db="EMBL/GenBank/DDBJ databases">
        <title>In-depth cultivation of the pig gut microbiome towards novel bacterial diversity and tailored functional studies.</title>
        <authorList>
            <person name="Wylensek D."/>
            <person name="Hitch T.C.A."/>
            <person name="Clavel T."/>
        </authorList>
    </citation>
    <scope>NUCLEOTIDE SEQUENCE [LARGE SCALE GENOMIC DNA]</scope>
    <source>
        <strain evidence="1 2">Oil+RF-744-GAM-WT-6</strain>
    </source>
</reference>
<dbReference type="EMBL" id="VUMN01000004">
    <property type="protein sequence ID" value="MSS57816.1"/>
    <property type="molecule type" value="Genomic_DNA"/>
</dbReference>
<dbReference type="GO" id="GO:0010181">
    <property type="term" value="F:FMN binding"/>
    <property type="evidence" value="ECO:0007669"/>
    <property type="project" value="InterPro"/>
</dbReference>
<accession>A0A7X2TFU0</accession>
<dbReference type="Gene3D" id="3.40.50.360">
    <property type="match status" value="1"/>
</dbReference>
<dbReference type="InterPro" id="IPR029039">
    <property type="entry name" value="Flavoprotein-like_sf"/>
</dbReference>